<dbReference type="RefSeq" id="WP_238225302.1">
    <property type="nucleotide sequence ID" value="NZ_BAAADH010000077.1"/>
</dbReference>
<evidence type="ECO:0000256" key="1">
    <source>
        <dbReference type="ARBA" id="ARBA00004308"/>
    </source>
</evidence>
<dbReference type="Pfam" id="PF13379">
    <property type="entry name" value="NMT1_2"/>
    <property type="match status" value="1"/>
</dbReference>
<keyword evidence="7" id="KW-1185">Reference proteome</keyword>
<dbReference type="SUPFAM" id="SSF53850">
    <property type="entry name" value="Periplasmic binding protein-like II"/>
    <property type="match status" value="1"/>
</dbReference>
<dbReference type="Gene3D" id="3.40.190.10">
    <property type="entry name" value="Periplasmic binding protein-like II"/>
    <property type="match status" value="2"/>
</dbReference>
<evidence type="ECO:0000256" key="4">
    <source>
        <dbReference type="ARBA" id="ARBA00022519"/>
    </source>
</evidence>
<comment type="caution">
    <text evidence="6">The sequence shown here is derived from an EMBL/GenBank/DDBJ whole genome shotgun (WGS) entry which is preliminary data.</text>
</comment>
<name>A0ABQ4UFG6_9HYPH</name>
<dbReference type="EMBL" id="BPRC01000010">
    <property type="protein sequence ID" value="GJE65854.1"/>
    <property type="molecule type" value="Genomic_DNA"/>
</dbReference>
<reference evidence="6" key="1">
    <citation type="journal article" date="2021" name="Front. Microbiol.">
        <title>Comprehensive Comparative Genomics and Phenotyping of Methylobacterium Species.</title>
        <authorList>
            <person name="Alessa O."/>
            <person name="Ogura Y."/>
            <person name="Fujitani Y."/>
            <person name="Takami H."/>
            <person name="Hayashi T."/>
            <person name="Sahin N."/>
            <person name="Tani A."/>
        </authorList>
    </citation>
    <scope>NUCLEOTIDE SEQUENCE</scope>
    <source>
        <strain evidence="6">NBRC 15686</strain>
    </source>
</reference>
<evidence type="ECO:0000256" key="2">
    <source>
        <dbReference type="ARBA" id="ARBA00022448"/>
    </source>
</evidence>
<evidence type="ECO:0000256" key="3">
    <source>
        <dbReference type="ARBA" id="ARBA00022475"/>
    </source>
</evidence>
<dbReference type="InterPro" id="IPR044527">
    <property type="entry name" value="NrtA/CpmA_ABC-bd_dom"/>
</dbReference>
<keyword evidence="2" id="KW-0813">Transport</keyword>
<comment type="subcellular location">
    <subcellularLocation>
        <location evidence="1">Endomembrane system</location>
    </subcellularLocation>
</comment>
<dbReference type="CDD" id="cd13553">
    <property type="entry name" value="PBP2_NrtA_CpmA_like"/>
    <property type="match status" value="1"/>
</dbReference>
<dbReference type="PANTHER" id="PTHR30024">
    <property type="entry name" value="ALIPHATIC SULFONATES-BINDING PROTEIN-RELATED"/>
    <property type="match status" value="1"/>
</dbReference>
<keyword evidence="4" id="KW-0997">Cell inner membrane</keyword>
<evidence type="ECO:0000313" key="6">
    <source>
        <dbReference type="EMBL" id="GJE65854.1"/>
    </source>
</evidence>
<evidence type="ECO:0000256" key="5">
    <source>
        <dbReference type="ARBA" id="ARBA00023136"/>
    </source>
</evidence>
<evidence type="ECO:0000313" key="7">
    <source>
        <dbReference type="Proteomes" id="UP001055039"/>
    </source>
</evidence>
<dbReference type="PANTHER" id="PTHR30024:SF43">
    <property type="entry name" value="BLL4572 PROTEIN"/>
    <property type="match status" value="1"/>
</dbReference>
<protein>
    <submittedName>
        <fullName evidence="6">Nitrate/nitrite binding protein NrtA</fullName>
    </submittedName>
</protein>
<accession>A0ABQ4UFG6</accession>
<sequence length="342" mass="35342">MRIRLGYVPLTDAAPVIAAVELGFARAEGLEIALSREPSWATLRDRLALGHLDAAHMLGPLAIASALGLSGPQADISVPMALGLNGNAVTVSNALWAAMAAKSDAPDQDLTDVAAGFARVARARAGEGRPLTIGTVHPFSSHSYQLRLFAGLGGLDLDTAVRLVVVPPPDTVDALRRGRIDGFCVGAPWNSVAVAAGLGRIAALGCEIAPDCPEKVLALPAEGAEFMRPLVRAVHRAGLWCADPANRVALSTLLAARAELDSDAALIARTLAGALIVDGGGRERANPAYLRLDAATHRPDPAHARWLVTQMIACGQVAPGGDAADRGAALYRPDLFEAAIGG</sequence>
<gene>
    <name evidence="6" type="primary">nrtA_1</name>
    <name evidence="6" type="ORF">LNAOJCKE_3068</name>
</gene>
<dbReference type="Proteomes" id="UP001055039">
    <property type="component" value="Unassembled WGS sequence"/>
</dbReference>
<reference evidence="6" key="2">
    <citation type="submission" date="2021-08" db="EMBL/GenBank/DDBJ databases">
        <authorList>
            <person name="Tani A."/>
            <person name="Ola A."/>
            <person name="Ogura Y."/>
            <person name="Katsura K."/>
            <person name="Hayashi T."/>
        </authorList>
    </citation>
    <scope>NUCLEOTIDE SEQUENCE</scope>
    <source>
        <strain evidence="6">NBRC 15686</strain>
    </source>
</reference>
<keyword evidence="3" id="KW-1003">Cell membrane</keyword>
<keyword evidence="5" id="KW-0472">Membrane</keyword>
<proteinExistence type="predicted"/>
<organism evidence="6 7">
    <name type="scientific">Methylorubrum aminovorans</name>
    <dbReference type="NCBI Taxonomy" id="269069"/>
    <lineage>
        <taxon>Bacteria</taxon>
        <taxon>Pseudomonadati</taxon>
        <taxon>Pseudomonadota</taxon>
        <taxon>Alphaproteobacteria</taxon>
        <taxon>Hyphomicrobiales</taxon>
        <taxon>Methylobacteriaceae</taxon>
        <taxon>Methylorubrum</taxon>
    </lineage>
</organism>